<comment type="caution">
    <text evidence="1">The sequence shown here is derived from an EMBL/GenBank/DDBJ whole genome shotgun (WGS) entry which is preliminary data.</text>
</comment>
<keyword evidence="2" id="KW-1185">Reference proteome</keyword>
<dbReference type="EMBL" id="BJYE01000010">
    <property type="protein sequence ID" value="GEN56614.1"/>
    <property type="molecule type" value="Genomic_DNA"/>
</dbReference>
<dbReference type="AlphaFoldDB" id="A0A511X0Y9"/>
<evidence type="ECO:0000313" key="1">
    <source>
        <dbReference type="EMBL" id="GEN56614.1"/>
    </source>
</evidence>
<dbReference type="OrthoDB" id="2973694at2"/>
<accession>A0A511X0Y9</accession>
<organism evidence="1 2">
    <name type="scientific">Halolactibacillus alkaliphilus</name>
    <dbReference type="NCBI Taxonomy" id="442899"/>
    <lineage>
        <taxon>Bacteria</taxon>
        <taxon>Bacillati</taxon>
        <taxon>Bacillota</taxon>
        <taxon>Bacilli</taxon>
        <taxon>Bacillales</taxon>
        <taxon>Bacillaceae</taxon>
        <taxon>Halolactibacillus</taxon>
    </lineage>
</organism>
<reference evidence="1 2" key="1">
    <citation type="submission" date="2019-07" db="EMBL/GenBank/DDBJ databases">
        <title>Whole genome shotgun sequence of Halolactibacillus alkaliphilus NBRC 103919.</title>
        <authorList>
            <person name="Hosoyama A."/>
            <person name="Uohara A."/>
            <person name="Ohji S."/>
            <person name="Ichikawa N."/>
        </authorList>
    </citation>
    <scope>NUCLEOTIDE SEQUENCE [LARGE SCALE GENOMIC DNA]</scope>
    <source>
        <strain evidence="1 2">NBRC 103919</strain>
    </source>
</reference>
<evidence type="ECO:0000313" key="2">
    <source>
        <dbReference type="Proteomes" id="UP000321400"/>
    </source>
</evidence>
<protein>
    <submittedName>
        <fullName evidence="1">Uncharacterized protein</fullName>
    </submittedName>
</protein>
<proteinExistence type="predicted"/>
<name>A0A511X0Y9_9BACI</name>
<dbReference type="Proteomes" id="UP000321400">
    <property type="component" value="Unassembled WGS sequence"/>
</dbReference>
<dbReference type="RefSeq" id="WP_089801048.1">
    <property type="nucleotide sequence ID" value="NZ_BJYE01000010.1"/>
</dbReference>
<sequence length="168" mass="18550">MFGFLIPHTVSAYEGNIIKIEGNLSNVESLGEEIVSPSWTSTVHTSVISGPVKTKRFVRYLTSSWAKASSYTWSKNQTTTSTISGDLSASAKVISGKLGVSNSVSTSFAVAITIPANSSKFSKLGFYSDFNRRYVKVWHTMGWSDPFNVTYGYHYAPTKDTYLQVVYQ</sequence>
<gene>
    <name evidence="1" type="ORF">HAL01_10780</name>
</gene>